<evidence type="ECO:0000256" key="4">
    <source>
        <dbReference type="ARBA" id="ARBA00022679"/>
    </source>
</evidence>
<evidence type="ECO:0000256" key="8">
    <source>
        <dbReference type="ARBA" id="ARBA00047899"/>
    </source>
</evidence>
<evidence type="ECO:0000313" key="12">
    <source>
        <dbReference type="EMBL" id="ROI79296.1"/>
    </source>
</evidence>
<dbReference type="GO" id="GO:0043065">
    <property type="term" value="P:positive regulation of apoptotic process"/>
    <property type="evidence" value="ECO:0007669"/>
    <property type="project" value="TreeGrafter"/>
</dbReference>
<gene>
    <name evidence="12" type="ORF">DPX16_7184</name>
</gene>
<evidence type="ECO:0000256" key="6">
    <source>
        <dbReference type="ARBA" id="ARBA00022777"/>
    </source>
</evidence>
<comment type="similarity">
    <text evidence="10">Belongs to the protein kinase superfamily. CAMK Ser/Thr protein kinase family. DAP kinase subfamily.</text>
</comment>
<accession>A0A3N0XMN2</accession>
<evidence type="ECO:0000256" key="7">
    <source>
        <dbReference type="ARBA" id="ARBA00022840"/>
    </source>
</evidence>
<dbReference type="FunFam" id="3.30.200.20:FF:000175">
    <property type="entry name" value="Serine/threonine-protein kinase 17B"/>
    <property type="match status" value="1"/>
</dbReference>
<dbReference type="EC" id="2.7.11.1" evidence="1"/>
<dbReference type="Gene3D" id="3.30.200.20">
    <property type="entry name" value="Phosphorylase Kinase, domain 1"/>
    <property type="match status" value="1"/>
</dbReference>
<dbReference type="Proteomes" id="UP000281406">
    <property type="component" value="Unassembled WGS sequence"/>
</dbReference>
<comment type="caution">
    <text evidence="12">The sequence shown here is derived from an EMBL/GenBank/DDBJ whole genome shotgun (WGS) entry which is preliminary data.</text>
</comment>
<feature type="domain" description="Protein kinase" evidence="11">
    <location>
        <begin position="135"/>
        <end position="199"/>
    </location>
</feature>
<evidence type="ECO:0000256" key="3">
    <source>
        <dbReference type="ARBA" id="ARBA00022553"/>
    </source>
</evidence>
<evidence type="ECO:0000256" key="5">
    <source>
        <dbReference type="ARBA" id="ARBA00022741"/>
    </source>
</evidence>
<sequence length="254" mass="27492">MRIVSNGVQPYIVQTGVDTDGETQEEVTTFRMKLDVSECYSLVRHPLKFSETKAFKAFHLTAAAGMIDSPELLIGRPETSGVAGTLQEFPPQLSRLFQEAKSSPVLLLAAAVFLNGAPSRVSEQRSTCRTAQALGKFAVVRKCVEKSTGKEFAAKYMRKRRKGQDCRTEIIHEIAVLELAAACPRVVNVHEVYEMASEMARLARGGALCAQSEVISSHPPVNGMCSAGLSSNLSSSAHTAVLHEQLSPNMQAIA</sequence>
<comment type="catalytic activity">
    <reaction evidence="8">
        <text>L-threonyl-[protein] + ATP = O-phospho-L-threonyl-[protein] + ADP + H(+)</text>
        <dbReference type="Rhea" id="RHEA:46608"/>
        <dbReference type="Rhea" id="RHEA-COMP:11060"/>
        <dbReference type="Rhea" id="RHEA-COMP:11605"/>
        <dbReference type="ChEBI" id="CHEBI:15378"/>
        <dbReference type="ChEBI" id="CHEBI:30013"/>
        <dbReference type="ChEBI" id="CHEBI:30616"/>
        <dbReference type="ChEBI" id="CHEBI:61977"/>
        <dbReference type="ChEBI" id="CHEBI:456216"/>
        <dbReference type="EC" id="2.7.11.1"/>
    </reaction>
</comment>
<dbReference type="GO" id="GO:0005524">
    <property type="term" value="F:ATP binding"/>
    <property type="evidence" value="ECO:0007669"/>
    <property type="project" value="UniProtKB-KW"/>
</dbReference>
<keyword evidence="4" id="KW-0808">Transferase</keyword>
<keyword evidence="3" id="KW-0597">Phosphoprotein</keyword>
<keyword evidence="2" id="KW-0723">Serine/threonine-protein kinase</keyword>
<dbReference type="AlphaFoldDB" id="A0A3N0XMN2"/>
<dbReference type="Pfam" id="PF00069">
    <property type="entry name" value="Pkinase"/>
    <property type="match status" value="1"/>
</dbReference>
<dbReference type="GO" id="GO:0035556">
    <property type="term" value="P:intracellular signal transduction"/>
    <property type="evidence" value="ECO:0007669"/>
    <property type="project" value="TreeGrafter"/>
</dbReference>
<organism evidence="12 13">
    <name type="scientific">Anabarilius grahami</name>
    <name type="common">Kanglang fish</name>
    <name type="synonym">Barilius grahami</name>
    <dbReference type="NCBI Taxonomy" id="495550"/>
    <lineage>
        <taxon>Eukaryota</taxon>
        <taxon>Metazoa</taxon>
        <taxon>Chordata</taxon>
        <taxon>Craniata</taxon>
        <taxon>Vertebrata</taxon>
        <taxon>Euteleostomi</taxon>
        <taxon>Actinopterygii</taxon>
        <taxon>Neopterygii</taxon>
        <taxon>Teleostei</taxon>
        <taxon>Ostariophysi</taxon>
        <taxon>Cypriniformes</taxon>
        <taxon>Xenocyprididae</taxon>
        <taxon>Xenocypridinae</taxon>
        <taxon>Xenocypridinae incertae sedis</taxon>
        <taxon>Anabarilius</taxon>
    </lineage>
</organism>
<dbReference type="SUPFAM" id="SSF56112">
    <property type="entry name" value="Protein kinase-like (PK-like)"/>
    <property type="match status" value="1"/>
</dbReference>
<dbReference type="PANTHER" id="PTHR24342:SF6">
    <property type="entry name" value="SERINE_THREONINE-PROTEIN KINASE 17A"/>
    <property type="match status" value="1"/>
</dbReference>
<name>A0A3N0XMN2_ANAGA</name>
<evidence type="ECO:0000256" key="1">
    <source>
        <dbReference type="ARBA" id="ARBA00012513"/>
    </source>
</evidence>
<proteinExistence type="inferred from homology"/>
<evidence type="ECO:0000259" key="11">
    <source>
        <dbReference type="Pfam" id="PF00069"/>
    </source>
</evidence>
<dbReference type="InterPro" id="IPR011009">
    <property type="entry name" value="Kinase-like_dom_sf"/>
</dbReference>
<keyword evidence="6 12" id="KW-0418">Kinase</keyword>
<comment type="catalytic activity">
    <reaction evidence="9">
        <text>L-seryl-[protein] + ATP = O-phospho-L-seryl-[protein] + ADP + H(+)</text>
        <dbReference type="Rhea" id="RHEA:17989"/>
        <dbReference type="Rhea" id="RHEA-COMP:9863"/>
        <dbReference type="Rhea" id="RHEA-COMP:11604"/>
        <dbReference type="ChEBI" id="CHEBI:15378"/>
        <dbReference type="ChEBI" id="CHEBI:29999"/>
        <dbReference type="ChEBI" id="CHEBI:30616"/>
        <dbReference type="ChEBI" id="CHEBI:83421"/>
        <dbReference type="ChEBI" id="CHEBI:456216"/>
        <dbReference type="EC" id="2.7.11.1"/>
    </reaction>
</comment>
<dbReference type="GO" id="GO:0005634">
    <property type="term" value="C:nucleus"/>
    <property type="evidence" value="ECO:0007669"/>
    <property type="project" value="TreeGrafter"/>
</dbReference>
<keyword evidence="13" id="KW-1185">Reference proteome</keyword>
<dbReference type="GO" id="GO:0004674">
    <property type="term" value="F:protein serine/threonine kinase activity"/>
    <property type="evidence" value="ECO:0007669"/>
    <property type="project" value="UniProtKB-KW"/>
</dbReference>
<dbReference type="PANTHER" id="PTHR24342">
    <property type="entry name" value="SERINE/THREONINE-PROTEIN KINASE 17"/>
    <property type="match status" value="1"/>
</dbReference>
<protein>
    <recommendedName>
        <fullName evidence="1">non-specific serine/threonine protein kinase</fullName>
        <ecNumber evidence="1">2.7.11.1</ecNumber>
    </recommendedName>
</protein>
<evidence type="ECO:0000313" key="13">
    <source>
        <dbReference type="Proteomes" id="UP000281406"/>
    </source>
</evidence>
<reference evidence="12 13" key="1">
    <citation type="submission" date="2018-10" db="EMBL/GenBank/DDBJ databases">
        <title>Genome assembly for a Yunnan-Guizhou Plateau 3E fish, Anabarilius grahami (Regan), and its evolutionary and genetic applications.</title>
        <authorList>
            <person name="Jiang W."/>
        </authorList>
    </citation>
    <scope>NUCLEOTIDE SEQUENCE [LARGE SCALE GENOMIC DNA]</scope>
    <source>
        <strain evidence="12">AG-KIZ</strain>
        <tissue evidence="12">Muscle</tissue>
    </source>
</reference>
<evidence type="ECO:0000256" key="10">
    <source>
        <dbReference type="ARBA" id="ARBA00060827"/>
    </source>
</evidence>
<evidence type="ECO:0000256" key="9">
    <source>
        <dbReference type="ARBA" id="ARBA00048679"/>
    </source>
</evidence>
<keyword evidence="5" id="KW-0547">Nucleotide-binding</keyword>
<dbReference type="EMBL" id="RJVU01068486">
    <property type="protein sequence ID" value="ROI79296.1"/>
    <property type="molecule type" value="Genomic_DNA"/>
</dbReference>
<dbReference type="OrthoDB" id="8946555at2759"/>
<keyword evidence="7" id="KW-0067">ATP-binding</keyword>
<dbReference type="InterPro" id="IPR000719">
    <property type="entry name" value="Prot_kinase_dom"/>
</dbReference>
<evidence type="ECO:0000256" key="2">
    <source>
        <dbReference type="ARBA" id="ARBA00022527"/>
    </source>
</evidence>